<dbReference type="PROSITE" id="PS51192">
    <property type="entry name" value="HELICASE_ATP_BIND_1"/>
    <property type="match status" value="1"/>
</dbReference>
<keyword evidence="17 21" id="KW-0411">Iron-sulfur</keyword>
<dbReference type="GO" id="GO:0003724">
    <property type="term" value="F:RNA helicase activity"/>
    <property type="evidence" value="ECO:0007669"/>
    <property type="project" value="InterPro"/>
</dbReference>
<evidence type="ECO:0000256" key="13">
    <source>
        <dbReference type="ARBA" id="ARBA00022840"/>
    </source>
</evidence>
<dbReference type="GO" id="GO:0051537">
    <property type="term" value="F:2 iron, 2 sulfur cluster binding"/>
    <property type="evidence" value="ECO:0007669"/>
    <property type="project" value="UniProtKB-KW"/>
</dbReference>
<evidence type="ECO:0000256" key="14">
    <source>
        <dbReference type="ARBA" id="ARBA00022982"/>
    </source>
</evidence>
<dbReference type="GO" id="GO:0003676">
    <property type="term" value="F:nucleic acid binding"/>
    <property type="evidence" value="ECO:0007669"/>
    <property type="project" value="InterPro"/>
</dbReference>
<comment type="subcellular location">
    <subcellularLocation>
        <location evidence="1 21">Mitochondrion inner membrane</location>
        <topology evidence="1 21">Peripheral membrane protein</topology>
        <orientation evidence="1 21">Matrix side</orientation>
    </subcellularLocation>
</comment>
<feature type="short sequence motif" description="Q motif" evidence="20">
    <location>
        <begin position="121"/>
        <end position="149"/>
    </location>
</feature>
<evidence type="ECO:0000256" key="21">
    <source>
        <dbReference type="RuleBase" id="RU361237"/>
    </source>
</evidence>
<keyword evidence="15" id="KW-0560">Oxidoreductase</keyword>
<comment type="pathway">
    <text evidence="2 21">Carbohydrate metabolism; tricarboxylic acid cycle; fumarate from succinate (eukaryal route): step 1/1.</text>
</comment>
<dbReference type="InterPro" id="IPR011545">
    <property type="entry name" value="DEAD/DEAH_box_helicase_dom"/>
</dbReference>
<protein>
    <recommendedName>
        <fullName evidence="4 21">Succinate dehydrogenase [ubiquinone] iron-sulfur subunit, mitochondrial</fullName>
        <ecNumber evidence="21">1.3.5.1</ecNumber>
    </recommendedName>
</protein>
<keyword evidence="11" id="KW-0378">Hydrolase</keyword>
<dbReference type="GO" id="GO:0016787">
    <property type="term" value="F:hydrolase activity"/>
    <property type="evidence" value="ECO:0007669"/>
    <property type="project" value="UniProtKB-KW"/>
</dbReference>
<keyword evidence="7" id="KW-0816">Tricarboxylic acid cycle</keyword>
<evidence type="ECO:0000256" key="5">
    <source>
        <dbReference type="ARBA" id="ARBA00022448"/>
    </source>
</evidence>
<dbReference type="FunFam" id="3.10.20.30:FF:000007">
    <property type="entry name" value="Succinate dehydrogenase [ubiquinone] iron-sulfur subunit, mitochondrial"/>
    <property type="match status" value="1"/>
</dbReference>
<dbReference type="Gene3D" id="3.10.20.30">
    <property type="match status" value="1"/>
</dbReference>
<dbReference type="Pfam" id="PF13085">
    <property type="entry name" value="Fer2_3"/>
    <property type="match status" value="1"/>
</dbReference>
<dbReference type="SMART" id="SM00487">
    <property type="entry name" value="DEXDc"/>
    <property type="match status" value="1"/>
</dbReference>
<dbReference type="GO" id="GO:0009055">
    <property type="term" value="F:electron transfer activity"/>
    <property type="evidence" value="ECO:0007669"/>
    <property type="project" value="InterPro"/>
</dbReference>
<evidence type="ECO:0000256" key="15">
    <source>
        <dbReference type="ARBA" id="ARBA00023002"/>
    </source>
</evidence>
<keyword evidence="21" id="KW-0496">Mitochondrion</keyword>
<evidence type="ECO:0000256" key="9">
    <source>
        <dbReference type="ARBA" id="ARBA00022723"/>
    </source>
</evidence>
<feature type="compositionally biased region" description="Basic and acidic residues" evidence="22">
    <location>
        <begin position="682"/>
        <end position="692"/>
    </location>
</feature>
<dbReference type="PROSITE" id="PS00039">
    <property type="entry name" value="DEAD_ATP_HELICASE"/>
    <property type="match status" value="1"/>
</dbReference>
<evidence type="ECO:0000256" key="11">
    <source>
        <dbReference type="ARBA" id="ARBA00022801"/>
    </source>
</evidence>
<dbReference type="PROSITE" id="PS51194">
    <property type="entry name" value="HELICASE_CTER"/>
    <property type="match status" value="1"/>
</dbReference>
<keyword evidence="10" id="KW-0547">Nucleotide-binding</keyword>
<dbReference type="InterPro" id="IPR014001">
    <property type="entry name" value="Helicase_ATP-bd"/>
</dbReference>
<keyword evidence="21" id="KW-0999">Mitochondrion inner membrane</keyword>
<dbReference type="SUPFAM" id="SSF52540">
    <property type="entry name" value="P-loop containing nucleoside triphosphate hydrolases"/>
    <property type="match status" value="1"/>
</dbReference>
<evidence type="ECO:0000259" key="26">
    <source>
        <dbReference type="PROSITE" id="PS51195"/>
    </source>
</evidence>
<evidence type="ECO:0000256" key="20">
    <source>
        <dbReference type="PROSITE-ProRule" id="PRU00552"/>
    </source>
</evidence>
<keyword evidence="16 21" id="KW-0408">Iron</keyword>
<evidence type="ECO:0000256" key="10">
    <source>
        <dbReference type="ARBA" id="ARBA00022741"/>
    </source>
</evidence>
<evidence type="ECO:0000256" key="22">
    <source>
        <dbReference type="SAM" id="MobiDB-lite"/>
    </source>
</evidence>
<dbReference type="SUPFAM" id="SSF46548">
    <property type="entry name" value="alpha-helical ferredoxin"/>
    <property type="match status" value="1"/>
</dbReference>
<keyword evidence="14" id="KW-0249">Electron transport</keyword>
<evidence type="ECO:0000259" key="24">
    <source>
        <dbReference type="PROSITE" id="PS51192"/>
    </source>
</evidence>
<dbReference type="Gene3D" id="1.10.1060.10">
    <property type="entry name" value="Alpha-helical ferredoxin"/>
    <property type="match status" value="1"/>
</dbReference>
<keyword evidence="6 21" id="KW-0004">4Fe-4S</keyword>
<dbReference type="GO" id="GO:0005743">
    <property type="term" value="C:mitochondrial inner membrane"/>
    <property type="evidence" value="ECO:0007669"/>
    <property type="project" value="UniProtKB-SubCell"/>
</dbReference>
<evidence type="ECO:0000256" key="2">
    <source>
        <dbReference type="ARBA" id="ARBA00004788"/>
    </source>
</evidence>
<dbReference type="InterPro" id="IPR000629">
    <property type="entry name" value="RNA-helicase_DEAD-box_CS"/>
</dbReference>
<dbReference type="PROSITE" id="PS51085">
    <property type="entry name" value="2FE2S_FER_2"/>
    <property type="match status" value="1"/>
</dbReference>
<evidence type="ECO:0000256" key="7">
    <source>
        <dbReference type="ARBA" id="ARBA00022532"/>
    </source>
</evidence>
<feature type="domain" description="Helicase ATP-binding" evidence="24">
    <location>
        <begin position="153"/>
        <end position="346"/>
    </location>
</feature>
<evidence type="ECO:0000256" key="6">
    <source>
        <dbReference type="ARBA" id="ARBA00022485"/>
    </source>
</evidence>
<dbReference type="CDD" id="cd17946">
    <property type="entry name" value="DEADc_DDX24"/>
    <property type="match status" value="1"/>
</dbReference>
<evidence type="ECO:0000313" key="29">
    <source>
        <dbReference type="Proteomes" id="UP000821837"/>
    </source>
</evidence>
<dbReference type="PANTHER" id="PTHR11921:SF29">
    <property type="entry name" value="SUCCINATE DEHYDROGENASE [UBIQUINONE] IRON-SULFUR SUBUNIT, MITOCHONDRIAL"/>
    <property type="match status" value="1"/>
</dbReference>
<comment type="caution">
    <text evidence="28">The sequence shown here is derived from an EMBL/GenBank/DDBJ whole genome shotgun (WGS) entry which is preliminary data.</text>
</comment>
<comment type="cofactor">
    <cofactor evidence="21">
        <name>[2Fe-2S] cluster</name>
        <dbReference type="ChEBI" id="CHEBI:190135"/>
    </cofactor>
    <text evidence="21">Binds 1 [2Fe-2S] cluster.</text>
</comment>
<evidence type="ECO:0000256" key="19">
    <source>
        <dbReference type="ARBA" id="ARBA00049220"/>
    </source>
</evidence>
<dbReference type="InterPro" id="IPR036010">
    <property type="entry name" value="2Fe-2S_ferredoxin-like_sf"/>
</dbReference>
<dbReference type="SMART" id="SM00490">
    <property type="entry name" value="HELICc"/>
    <property type="match status" value="1"/>
</dbReference>
<evidence type="ECO:0000256" key="12">
    <source>
        <dbReference type="ARBA" id="ARBA00022806"/>
    </source>
</evidence>
<reference evidence="28" key="1">
    <citation type="journal article" date="2020" name="Cell">
        <title>Large-Scale Comparative Analyses of Tick Genomes Elucidate Their Genetic Diversity and Vector Capacities.</title>
        <authorList>
            <consortium name="Tick Genome and Microbiome Consortium (TIGMIC)"/>
            <person name="Jia N."/>
            <person name="Wang J."/>
            <person name="Shi W."/>
            <person name="Du L."/>
            <person name="Sun Y."/>
            <person name="Zhan W."/>
            <person name="Jiang J.F."/>
            <person name="Wang Q."/>
            <person name="Zhang B."/>
            <person name="Ji P."/>
            <person name="Bell-Sakyi L."/>
            <person name="Cui X.M."/>
            <person name="Yuan T.T."/>
            <person name="Jiang B.G."/>
            <person name="Yang W.F."/>
            <person name="Lam T.T."/>
            <person name="Chang Q.C."/>
            <person name="Ding S.J."/>
            <person name="Wang X.J."/>
            <person name="Zhu J.G."/>
            <person name="Ruan X.D."/>
            <person name="Zhao L."/>
            <person name="Wei J.T."/>
            <person name="Ye R.Z."/>
            <person name="Que T.C."/>
            <person name="Du C.H."/>
            <person name="Zhou Y.H."/>
            <person name="Cheng J.X."/>
            <person name="Dai P.F."/>
            <person name="Guo W.B."/>
            <person name="Han X.H."/>
            <person name="Huang E.J."/>
            <person name="Li L.F."/>
            <person name="Wei W."/>
            <person name="Gao Y.C."/>
            <person name="Liu J.Z."/>
            <person name="Shao H.Z."/>
            <person name="Wang X."/>
            <person name="Wang C.C."/>
            <person name="Yang T.C."/>
            <person name="Huo Q.B."/>
            <person name="Li W."/>
            <person name="Chen H.Y."/>
            <person name="Chen S.E."/>
            <person name="Zhou L.G."/>
            <person name="Ni X.B."/>
            <person name="Tian J.H."/>
            <person name="Sheng Y."/>
            <person name="Liu T."/>
            <person name="Pan Y.S."/>
            <person name="Xia L.Y."/>
            <person name="Li J."/>
            <person name="Zhao F."/>
            <person name="Cao W.C."/>
        </authorList>
    </citation>
    <scope>NUCLEOTIDE SEQUENCE</scope>
    <source>
        <strain evidence="28">Rsan-2018</strain>
    </source>
</reference>
<dbReference type="EMBL" id="JABSTV010001248">
    <property type="protein sequence ID" value="KAH7968903.1"/>
    <property type="molecule type" value="Genomic_DNA"/>
</dbReference>
<keyword evidence="21" id="KW-0472">Membrane</keyword>
<sequence>MPKRSVVIQSKARWKPVEIEPSTVQNLEWEGFSGLEELTSYDIVRQEDSSKRSTDTPDRPAKKKKKRKRKQVSKPAGTSSDSVHESAEASTAAVGDGVGSDDEGVAYPQEKKLKCESPDMSSWLNCHVPEPVLRALAELNFTEPTEIQAQTLPAAIRDHLDIMGAAETGSGKTLAFGIPLLHHIMERKSRLSAEGDAKAMPLQALVLTPTRELAIQVTRHIQDVAKYTNVRIVNVVGGLSAEKQLRLLKRKPEIVVATPGRLWELVDQGAPHVSDVSKVRYLVIDEADRMVEKGHFEDLTRLLDVMNAPSEDGEEKRRRQNFVFSATLTMVHDLPRRMKNKPKKHKLSEKEKVEELMRTIGISSKPKVVDLTRKLGTAESLCESRIVCPSFGDKDSRLYYFLLAHPGRTLVFCNSIDSVRRLVSVLDLLQRSPLPLHASMQQRQRLKNLDRFKNNPSGLLLATDVAARGLDIQGIQHVIHFQVPRTAEVYVHRSGRTARAKSGGLSVMLMEPGELHLYRKICKTLNRDEDLPDFPIDLSMLKAVQKRVELARKLEAESHRVRRTNYEDNWLQRAAKEMEIDLDERMLSNTDAKKKADTKRKLKAMQFQLSEMLKKPLFPPGFSGLYLTKQGALEIPKVRMDDAAREAMEEWKKKKNAMVSPVEPTSKAKQKKKTKRFPLWKQKADPEKKGDKPRLQTFEVDLNKCGPMVLDALIKIKNEIDPTLTFRRSCREGICGSCAMNINGTNTLACICKIDENTTKSTKIYPLPHMYVVKDLVPDMQLFYEQYKSVQPWLQKKSAVKIGEHQNLQSIADRKKLDGLYECILCACCSTSCPSYWWNSNRYMGPAALMQVYRWVIDSRDENTVERLKRLEDPFSMYRCHTIMNCTRTCPKGLNPGKAIGELKKLVGGLAHKAKPELTGTA</sequence>
<keyword evidence="18 21" id="KW-0003">3Fe-4S</keyword>
<comment type="function">
    <text evidence="21">Iron-sulfur protein (IP) subunit of succinate dehydrogenase (SDH) that is involved in complex II of the mitochondrial electron transport chain and is responsible for transferring electrons from succinate to ubiquinone (coenzyme Q).</text>
</comment>
<evidence type="ECO:0000256" key="17">
    <source>
        <dbReference type="ARBA" id="ARBA00023014"/>
    </source>
</evidence>
<dbReference type="EC" id="1.3.5.1" evidence="21"/>
<proteinExistence type="inferred from homology"/>
<dbReference type="GO" id="GO:0006099">
    <property type="term" value="P:tricarboxylic acid cycle"/>
    <property type="evidence" value="ECO:0007669"/>
    <property type="project" value="UniProtKB-KW"/>
</dbReference>
<dbReference type="PROSITE" id="PS00197">
    <property type="entry name" value="2FE2S_FER_1"/>
    <property type="match status" value="1"/>
</dbReference>
<keyword evidence="9 21" id="KW-0479">Metal-binding</keyword>
<evidence type="ECO:0000313" key="28">
    <source>
        <dbReference type="EMBL" id="KAH7968903.1"/>
    </source>
</evidence>
<dbReference type="PROSITE" id="PS51195">
    <property type="entry name" value="Q_MOTIF"/>
    <property type="match status" value="1"/>
</dbReference>
<dbReference type="GO" id="GO:0051538">
    <property type="term" value="F:3 iron, 4 sulfur cluster binding"/>
    <property type="evidence" value="ECO:0007669"/>
    <property type="project" value="UniProtKB-KW"/>
</dbReference>
<dbReference type="CDD" id="cd00207">
    <property type="entry name" value="fer2"/>
    <property type="match status" value="1"/>
</dbReference>
<dbReference type="InterPro" id="IPR025192">
    <property type="entry name" value="Succ_DH/fum_Rdtase_N"/>
</dbReference>
<feature type="compositionally biased region" description="Basic residues" evidence="22">
    <location>
        <begin position="61"/>
        <end position="72"/>
    </location>
</feature>
<dbReference type="Proteomes" id="UP000821837">
    <property type="component" value="Unassembled WGS sequence"/>
</dbReference>
<dbReference type="InterPro" id="IPR001041">
    <property type="entry name" value="2Fe-2S_ferredoxin-type"/>
</dbReference>
<dbReference type="Gene3D" id="3.40.50.300">
    <property type="entry name" value="P-loop containing nucleotide triphosphate hydrolases"/>
    <property type="match status" value="2"/>
</dbReference>
<feature type="region of interest" description="Disordered" evidence="22">
    <location>
        <begin position="41"/>
        <end position="104"/>
    </location>
</feature>
<evidence type="ECO:0000259" key="27">
    <source>
        <dbReference type="PROSITE" id="PS51379"/>
    </source>
</evidence>
<keyword evidence="5" id="KW-0813">Transport</keyword>
<dbReference type="InterPro" id="IPR050573">
    <property type="entry name" value="SDH/FRD_Iron-Sulfur"/>
</dbReference>
<evidence type="ECO:0000256" key="16">
    <source>
        <dbReference type="ARBA" id="ARBA00023004"/>
    </source>
</evidence>
<feature type="domain" description="2Fe-2S ferredoxin-type" evidence="23">
    <location>
        <begin position="682"/>
        <end position="770"/>
    </location>
</feature>
<dbReference type="CDD" id="cd18787">
    <property type="entry name" value="SF2_C_DEAD"/>
    <property type="match status" value="1"/>
</dbReference>
<dbReference type="NCBIfam" id="NF004616">
    <property type="entry name" value="PRK05950.1"/>
    <property type="match status" value="1"/>
</dbReference>
<evidence type="ECO:0000256" key="8">
    <source>
        <dbReference type="ARBA" id="ARBA00022714"/>
    </source>
</evidence>
<comment type="cofactor">
    <cofactor evidence="21">
        <name>[3Fe-4S] cluster</name>
        <dbReference type="ChEBI" id="CHEBI:21137"/>
    </cofactor>
    <text evidence="21">Binds 1 [3Fe-4S] cluster.</text>
</comment>
<feature type="compositionally biased region" description="Basic residues" evidence="22">
    <location>
        <begin position="668"/>
        <end position="678"/>
    </location>
</feature>
<dbReference type="InterPro" id="IPR006058">
    <property type="entry name" value="2Fe2S_fd_BS"/>
</dbReference>
<dbReference type="PROSITE" id="PS00198">
    <property type="entry name" value="4FE4S_FER_1"/>
    <property type="match status" value="1"/>
</dbReference>
<dbReference type="GO" id="GO:0005524">
    <property type="term" value="F:ATP binding"/>
    <property type="evidence" value="ECO:0007669"/>
    <property type="project" value="UniProtKB-KW"/>
</dbReference>
<accession>A0A9D4Q7B4</accession>
<feature type="compositionally biased region" description="Basic and acidic residues" evidence="22">
    <location>
        <begin position="44"/>
        <end position="60"/>
    </location>
</feature>
<dbReference type="VEuPathDB" id="VectorBase:RSAN_057904"/>
<keyword evidence="13" id="KW-0067">ATP-binding</keyword>
<feature type="domain" description="DEAD-box RNA helicase Q" evidence="26">
    <location>
        <begin position="121"/>
        <end position="149"/>
    </location>
</feature>
<gene>
    <name evidence="28" type="ORF">HPB52_012299</name>
</gene>
<evidence type="ECO:0000256" key="3">
    <source>
        <dbReference type="ARBA" id="ARBA00009433"/>
    </source>
</evidence>
<dbReference type="Pfam" id="PF13534">
    <property type="entry name" value="Fer4_17"/>
    <property type="match status" value="1"/>
</dbReference>
<evidence type="ECO:0000259" key="25">
    <source>
        <dbReference type="PROSITE" id="PS51194"/>
    </source>
</evidence>
<feature type="domain" description="Helicase C-terminal" evidence="25">
    <location>
        <begin position="397"/>
        <end position="542"/>
    </location>
</feature>
<dbReference type="InterPro" id="IPR017896">
    <property type="entry name" value="4Fe4S_Fe-S-bd"/>
</dbReference>
<dbReference type="SUPFAM" id="SSF54292">
    <property type="entry name" value="2Fe-2S ferredoxin-like"/>
    <property type="match status" value="1"/>
</dbReference>
<keyword evidence="12" id="KW-0347">Helicase</keyword>
<evidence type="ECO:0000256" key="4">
    <source>
        <dbReference type="ARBA" id="ARBA00016766"/>
    </source>
</evidence>
<dbReference type="InterPro" id="IPR009051">
    <property type="entry name" value="Helical_ferredxn"/>
</dbReference>
<dbReference type="GO" id="GO:0008177">
    <property type="term" value="F:succinate dehydrogenase (quinone) activity"/>
    <property type="evidence" value="ECO:0007669"/>
    <property type="project" value="UniProtKB-EC"/>
</dbReference>
<dbReference type="PANTHER" id="PTHR11921">
    <property type="entry name" value="SUCCINATE DEHYDROGENASE IRON-SULFUR PROTEIN"/>
    <property type="match status" value="1"/>
</dbReference>
<organism evidence="28 29">
    <name type="scientific">Rhipicephalus sanguineus</name>
    <name type="common">Brown dog tick</name>
    <name type="synonym">Ixodes sanguineus</name>
    <dbReference type="NCBI Taxonomy" id="34632"/>
    <lineage>
        <taxon>Eukaryota</taxon>
        <taxon>Metazoa</taxon>
        <taxon>Ecdysozoa</taxon>
        <taxon>Arthropoda</taxon>
        <taxon>Chelicerata</taxon>
        <taxon>Arachnida</taxon>
        <taxon>Acari</taxon>
        <taxon>Parasitiformes</taxon>
        <taxon>Ixodida</taxon>
        <taxon>Ixodoidea</taxon>
        <taxon>Ixodidae</taxon>
        <taxon>Rhipicephalinae</taxon>
        <taxon>Rhipicephalus</taxon>
        <taxon>Rhipicephalus</taxon>
    </lineage>
</organism>
<evidence type="ECO:0000256" key="1">
    <source>
        <dbReference type="ARBA" id="ARBA00004443"/>
    </source>
</evidence>
<dbReference type="FunFam" id="1.10.1060.10:FF:000001">
    <property type="entry name" value="Succinate dehydrogenase iron-sulfur subunit SdhB"/>
    <property type="match status" value="1"/>
</dbReference>
<dbReference type="GO" id="GO:0046872">
    <property type="term" value="F:metal ion binding"/>
    <property type="evidence" value="ECO:0007669"/>
    <property type="project" value="UniProtKB-KW"/>
</dbReference>
<comment type="catalytic activity">
    <reaction evidence="19">
        <text>a quinone + succinate = fumarate + a quinol</text>
        <dbReference type="Rhea" id="RHEA:40523"/>
        <dbReference type="ChEBI" id="CHEBI:24646"/>
        <dbReference type="ChEBI" id="CHEBI:29806"/>
        <dbReference type="ChEBI" id="CHEBI:30031"/>
        <dbReference type="ChEBI" id="CHEBI:132124"/>
        <dbReference type="EC" id="1.3.5.1"/>
    </reaction>
</comment>
<comment type="similarity">
    <text evidence="3 21">Belongs to the succinate dehydrogenase/fumarate reductase iron-sulfur protein family.</text>
</comment>
<feature type="domain" description="4Fe-4S ferredoxin-type" evidence="27">
    <location>
        <begin position="813"/>
        <end position="843"/>
    </location>
</feature>
<dbReference type="PROSITE" id="PS51379">
    <property type="entry name" value="4FE4S_FER_2"/>
    <property type="match status" value="1"/>
</dbReference>
<reference evidence="28" key="2">
    <citation type="submission" date="2021-09" db="EMBL/GenBank/DDBJ databases">
        <authorList>
            <person name="Jia N."/>
            <person name="Wang J."/>
            <person name="Shi W."/>
            <person name="Du L."/>
            <person name="Sun Y."/>
            <person name="Zhan W."/>
            <person name="Jiang J."/>
            <person name="Wang Q."/>
            <person name="Zhang B."/>
            <person name="Ji P."/>
            <person name="Sakyi L.B."/>
            <person name="Cui X."/>
            <person name="Yuan T."/>
            <person name="Jiang B."/>
            <person name="Yang W."/>
            <person name="Lam T.T.-Y."/>
            <person name="Chang Q."/>
            <person name="Ding S."/>
            <person name="Wang X."/>
            <person name="Zhu J."/>
            <person name="Ruan X."/>
            <person name="Zhao L."/>
            <person name="Wei J."/>
            <person name="Que T."/>
            <person name="Du C."/>
            <person name="Cheng J."/>
            <person name="Dai P."/>
            <person name="Han X."/>
            <person name="Huang E."/>
            <person name="Gao Y."/>
            <person name="Liu J."/>
            <person name="Shao H."/>
            <person name="Ye R."/>
            <person name="Li L."/>
            <person name="Wei W."/>
            <person name="Wang X."/>
            <person name="Wang C."/>
            <person name="Huo Q."/>
            <person name="Li W."/>
            <person name="Guo W."/>
            <person name="Chen H."/>
            <person name="Chen S."/>
            <person name="Zhou L."/>
            <person name="Zhou L."/>
            <person name="Ni X."/>
            <person name="Tian J."/>
            <person name="Zhou Y."/>
            <person name="Sheng Y."/>
            <person name="Liu T."/>
            <person name="Pan Y."/>
            <person name="Xia L."/>
            <person name="Li J."/>
            <person name="Zhao F."/>
            <person name="Cao W."/>
        </authorList>
    </citation>
    <scope>NUCLEOTIDE SEQUENCE</scope>
    <source>
        <strain evidence="28">Rsan-2018</strain>
        <tissue evidence="28">Larvae</tissue>
    </source>
</reference>
<dbReference type="NCBIfam" id="TIGR00384">
    <property type="entry name" value="dhsB"/>
    <property type="match status" value="1"/>
</dbReference>
<dbReference type="Pfam" id="PF00270">
    <property type="entry name" value="DEAD"/>
    <property type="match status" value="1"/>
</dbReference>
<keyword evidence="8 21" id="KW-0001">2Fe-2S</keyword>
<name>A0A9D4Q7B4_RHISA</name>
<dbReference type="GO" id="GO:0022904">
    <property type="term" value="P:respiratory electron transport chain"/>
    <property type="evidence" value="ECO:0007669"/>
    <property type="project" value="TreeGrafter"/>
</dbReference>
<evidence type="ECO:0000259" key="23">
    <source>
        <dbReference type="PROSITE" id="PS51085"/>
    </source>
</evidence>
<dbReference type="InterPro" id="IPR012675">
    <property type="entry name" value="Beta-grasp_dom_sf"/>
</dbReference>
<dbReference type="InterPro" id="IPR027417">
    <property type="entry name" value="P-loop_NTPase"/>
</dbReference>
<dbReference type="InterPro" id="IPR017900">
    <property type="entry name" value="4Fe4S_Fe_S_CS"/>
</dbReference>
<dbReference type="GO" id="GO:0051539">
    <property type="term" value="F:4 iron, 4 sulfur cluster binding"/>
    <property type="evidence" value="ECO:0007669"/>
    <property type="project" value="UniProtKB-KW"/>
</dbReference>
<dbReference type="Pfam" id="PF00271">
    <property type="entry name" value="Helicase_C"/>
    <property type="match status" value="1"/>
</dbReference>
<keyword evidence="29" id="KW-1185">Reference proteome</keyword>
<comment type="cofactor">
    <cofactor evidence="21">
        <name>[4Fe-4S] cluster</name>
        <dbReference type="ChEBI" id="CHEBI:49883"/>
    </cofactor>
    <text evidence="21">Binds 1 [4Fe-4S] cluster.</text>
</comment>
<evidence type="ECO:0000256" key="18">
    <source>
        <dbReference type="ARBA" id="ARBA00023291"/>
    </source>
</evidence>
<dbReference type="InterPro" id="IPR014014">
    <property type="entry name" value="RNA_helicase_DEAD_Q_motif"/>
</dbReference>
<feature type="region of interest" description="Disordered" evidence="22">
    <location>
        <begin position="655"/>
        <end position="692"/>
    </location>
</feature>
<dbReference type="InterPro" id="IPR004489">
    <property type="entry name" value="Succ_DH/fum_Rdtase_Fe-S"/>
</dbReference>
<dbReference type="AlphaFoldDB" id="A0A9D4Q7B4"/>
<dbReference type="InterPro" id="IPR001650">
    <property type="entry name" value="Helicase_C-like"/>
</dbReference>